<sequence>MPPSPPCFNKINRILPVANYKNLHLFRGAMTQGHILRVPSERPHRTIQRTWLVRGLSGRRGLYDLPGTTKGIHFCTSCARGVSNRNSCQWRCTGLHKTPGFLFKASMQRKLYSCRFNGGPG</sequence>
<comment type="caution">
    <text evidence="1">The sequence shown here is derived from an EMBL/GenBank/DDBJ whole genome shotgun (WGS) entry which is preliminary data.</text>
</comment>
<protein>
    <submittedName>
        <fullName evidence="1">Uncharacterized protein</fullName>
    </submittedName>
</protein>
<dbReference type="AlphaFoldDB" id="A0A433QJL1"/>
<keyword evidence="2" id="KW-1185">Reference proteome</keyword>
<name>A0A433QJL1_9FUNG</name>
<gene>
    <name evidence="1" type="ORF">BC938DRAFT_480005</name>
</gene>
<dbReference type="EMBL" id="RBNJ01004441">
    <property type="protein sequence ID" value="RUS29968.1"/>
    <property type="molecule type" value="Genomic_DNA"/>
</dbReference>
<evidence type="ECO:0000313" key="1">
    <source>
        <dbReference type="EMBL" id="RUS29968.1"/>
    </source>
</evidence>
<reference evidence="1 2" key="1">
    <citation type="journal article" date="2018" name="New Phytol.">
        <title>Phylogenomics of Endogonaceae and evolution of mycorrhizas within Mucoromycota.</title>
        <authorList>
            <person name="Chang Y."/>
            <person name="Desiro A."/>
            <person name="Na H."/>
            <person name="Sandor L."/>
            <person name="Lipzen A."/>
            <person name="Clum A."/>
            <person name="Barry K."/>
            <person name="Grigoriev I.V."/>
            <person name="Martin F.M."/>
            <person name="Stajich J.E."/>
            <person name="Smith M.E."/>
            <person name="Bonito G."/>
            <person name="Spatafora J.W."/>
        </authorList>
    </citation>
    <scope>NUCLEOTIDE SEQUENCE [LARGE SCALE GENOMIC DNA]</scope>
    <source>
        <strain evidence="1 2">AD002</strain>
    </source>
</reference>
<proteinExistence type="predicted"/>
<organism evidence="1 2">
    <name type="scientific">Jimgerdemannia flammicorona</name>
    <dbReference type="NCBI Taxonomy" id="994334"/>
    <lineage>
        <taxon>Eukaryota</taxon>
        <taxon>Fungi</taxon>
        <taxon>Fungi incertae sedis</taxon>
        <taxon>Mucoromycota</taxon>
        <taxon>Mucoromycotina</taxon>
        <taxon>Endogonomycetes</taxon>
        <taxon>Endogonales</taxon>
        <taxon>Endogonaceae</taxon>
        <taxon>Jimgerdemannia</taxon>
    </lineage>
</organism>
<evidence type="ECO:0000313" key="2">
    <source>
        <dbReference type="Proteomes" id="UP000274822"/>
    </source>
</evidence>
<accession>A0A433QJL1</accession>
<dbReference type="Proteomes" id="UP000274822">
    <property type="component" value="Unassembled WGS sequence"/>
</dbReference>